<accession>A0A812DDI6</accession>
<feature type="region of interest" description="Disordered" evidence="1">
    <location>
        <begin position="228"/>
        <end position="247"/>
    </location>
</feature>
<evidence type="ECO:0000313" key="3">
    <source>
        <dbReference type="Proteomes" id="UP000597762"/>
    </source>
</evidence>
<dbReference type="EMBL" id="CAHIKZ030003156">
    <property type="protein sequence ID" value="CAE1296946.1"/>
    <property type="molecule type" value="Genomic_DNA"/>
</dbReference>
<evidence type="ECO:0000256" key="1">
    <source>
        <dbReference type="SAM" id="MobiDB-lite"/>
    </source>
</evidence>
<organism evidence="2 3">
    <name type="scientific">Acanthosepion pharaonis</name>
    <name type="common">Pharaoh cuttlefish</name>
    <name type="synonym">Sepia pharaonis</name>
    <dbReference type="NCBI Taxonomy" id="158019"/>
    <lineage>
        <taxon>Eukaryota</taxon>
        <taxon>Metazoa</taxon>
        <taxon>Spiralia</taxon>
        <taxon>Lophotrochozoa</taxon>
        <taxon>Mollusca</taxon>
        <taxon>Cephalopoda</taxon>
        <taxon>Coleoidea</taxon>
        <taxon>Decapodiformes</taxon>
        <taxon>Sepiida</taxon>
        <taxon>Sepiina</taxon>
        <taxon>Sepiidae</taxon>
        <taxon>Acanthosepion</taxon>
    </lineage>
</organism>
<proteinExistence type="predicted"/>
<evidence type="ECO:0000313" key="2">
    <source>
        <dbReference type="EMBL" id="CAE1296946.1"/>
    </source>
</evidence>
<sequence length="247" mass="26347">MPARARRTAEQVILQRHRPELATAMHVTVSLVPAHRSCAVGPQAVKGSATGQQGKRAKFGQAHLTSPGGGVVPILRGRGHTESAILTAGAAGWASVRRRRPGRRGSVGKQSDFSKPLNDGLDADARIQRAKARRKCSIARAATLVRSVEPSGSASQARTSSAPIAFASWRGAGRACRRRRPAPRPVAGRRAGRRRRRSARAKRLRRLPPDQVGGVAFVAGGQRHVMAQDMGGERSASGHSRCRSARP</sequence>
<feature type="region of interest" description="Disordered" evidence="1">
    <location>
        <begin position="97"/>
        <end position="119"/>
    </location>
</feature>
<keyword evidence="3" id="KW-1185">Reference proteome</keyword>
<feature type="compositionally biased region" description="Basic residues" evidence="1">
    <location>
        <begin position="190"/>
        <end position="206"/>
    </location>
</feature>
<protein>
    <submittedName>
        <fullName evidence="2">Uncharacterized protein</fullName>
    </submittedName>
</protein>
<comment type="caution">
    <text evidence="2">The sequence shown here is derived from an EMBL/GenBank/DDBJ whole genome shotgun (WGS) entry which is preliminary data.</text>
</comment>
<reference evidence="2" key="1">
    <citation type="submission" date="2021-01" db="EMBL/GenBank/DDBJ databases">
        <authorList>
            <person name="Li R."/>
            <person name="Bekaert M."/>
        </authorList>
    </citation>
    <scope>NUCLEOTIDE SEQUENCE</scope>
    <source>
        <strain evidence="2">Farmed</strain>
    </source>
</reference>
<gene>
    <name evidence="2" type="ORF">SPHA_51722</name>
</gene>
<feature type="region of interest" description="Disordered" evidence="1">
    <location>
        <begin position="173"/>
        <end position="215"/>
    </location>
</feature>
<dbReference type="AlphaFoldDB" id="A0A812DDI6"/>
<dbReference type="Proteomes" id="UP000597762">
    <property type="component" value="Unassembled WGS sequence"/>
</dbReference>
<name>A0A812DDI6_ACAPH</name>